<evidence type="ECO:0000256" key="4">
    <source>
        <dbReference type="ARBA" id="ARBA00023242"/>
    </source>
</evidence>
<evidence type="ECO:0000256" key="2">
    <source>
        <dbReference type="ARBA" id="ARBA00023015"/>
    </source>
</evidence>
<dbReference type="Gene3D" id="4.10.280.10">
    <property type="entry name" value="Helix-loop-helix DNA-binding domain"/>
    <property type="match status" value="1"/>
</dbReference>
<keyword evidence="4" id="KW-0539">Nucleus</keyword>
<gene>
    <name evidence="7" type="ORF">BHM03_00007566</name>
</gene>
<feature type="domain" description="BHLH" evidence="6">
    <location>
        <begin position="243"/>
        <end position="292"/>
    </location>
</feature>
<accession>A0A445MC80</accession>
<reference evidence="7" key="1">
    <citation type="journal article" date="2018" name="Data Brief">
        <title>Genome sequence data from 17 accessions of Ensete ventricosum, a staple food crop for millions in Ethiopia.</title>
        <authorList>
            <person name="Yemataw Z."/>
            <person name="Muzemil S."/>
            <person name="Ambachew D."/>
            <person name="Tripathi L."/>
            <person name="Tesfaye K."/>
            <person name="Chala A."/>
            <person name="Farbos A."/>
            <person name="O'Neill P."/>
            <person name="Moore K."/>
            <person name="Grant M."/>
            <person name="Studholme D.J."/>
        </authorList>
    </citation>
    <scope>NUCLEOTIDE SEQUENCE [LARGE SCALE GENOMIC DNA]</scope>
    <source>
        <tissue evidence="7">Leaf</tissue>
    </source>
</reference>
<evidence type="ECO:0000256" key="3">
    <source>
        <dbReference type="ARBA" id="ARBA00023163"/>
    </source>
</evidence>
<dbReference type="InterPro" id="IPR045896">
    <property type="entry name" value="MYC1-like_bHLH"/>
</dbReference>
<dbReference type="InterPro" id="IPR045895">
    <property type="entry name" value="bHLH91-like"/>
</dbReference>
<dbReference type="CDD" id="cd18918">
    <property type="entry name" value="bHLH_AtMYC1_like"/>
    <property type="match status" value="1"/>
</dbReference>
<dbReference type="PANTHER" id="PTHR46834">
    <property type="entry name" value="TRANSCRIPTION FACTOR BHLH91"/>
    <property type="match status" value="1"/>
</dbReference>
<dbReference type="SMART" id="SM00353">
    <property type="entry name" value="HLH"/>
    <property type="match status" value="1"/>
</dbReference>
<dbReference type="Pfam" id="PF00010">
    <property type="entry name" value="HLH"/>
    <property type="match status" value="1"/>
</dbReference>
<evidence type="ECO:0000259" key="6">
    <source>
        <dbReference type="PROSITE" id="PS50888"/>
    </source>
</evidence>
<evidence type="ECO:0000313" key="7">
    <source>
        <dbReference type="EMBL" id="RZR71809.1"/>
    </source>
</evidence>
<dbReference type="Proteomes" id="UP000290560">
    <property type="component" value="Unassembled WGS sequence"/>
</dbReference>
<dbReference type="AlphaFoldDB" id="A0A445MC80"/>
<evidence type="ECO:0000256" key="1">
    <source>
        <dbReference type="ARBA" id="ARBA00005510"/>
    </source>
</evidence>
<sequence length="474" mass="51627">MAVKVVGHEVAAIRKIVPPGRGPHRGREREALVGPVREAEGNLSNKPVAVFGSHGRGGVGAAGAFGGSSHTATACYPDLPLVGDNKGNNSSDLEEKMRLPGFSHDDQTINDASMGLELDLHHQFDLEPKQEISTHLMQAGSYPQCFDPATLSYSAAFGMPADVFFAELPPDGLYDPAVHYGPSNPPFMVREVLGSFPHAAGFFAAGSRGSGESYVIGTEDGHGGQLLESPHVRNKRQQGAPWGMKQGGLKNEKQRRERLGKKFEDLKSLIPNSTKPDRASIVADTIEYINELLRTVDELKILVDKKRRWRERARKTATGDQAAGDMESSSITPPMDDADRASKGVLRSSWLQRRSKDTFVDVRIVDDEANIKLTRRKMMNCLLIVAKVLDELHLELLHLSGGNVGYSHIFMINTKVSVTLSQVLSMPSSRVSGLTKDKLVLLQIHEGSSVYASAIAKKLIEAMDMSDPTLPASF</sequence>
<dbReference type="EMBL" id="KV875587">
    <property type="protein sequence ID" value="RZR71809.1"/>
    <property type="molecule type" value="Genomic_DNA"/>
</dbReference>
<dbReference type="GO" id="GO:0006355">
    <property type="term" value="P:regulation of DNA-templated transcription"/>
    <property type="evidence" value="ECO:0007669"/>
    <property type="project" value="InterPro"/>
</dbReference>
<dbReference type="InterPro" id="IPR011598">
    <property type="entry name" value="bHLH_dom"/>
</dbReference>
<dbReference type="GO" id="GO:0046983">
    <property type="term" value="F:protein dimerization activity"/>
    <property type="evidence" value="ECO:0007669"/>
    <property type="project" value="InterPro"/>
</dbReference>
<feature type="region of interest" description="Disordered" evidence="5">
    <location>
        <begin position="312"/>
        <end position="338"/>
    </location>
</feature>
<comment type="similarity">
    <text evidence="1">Belongs to the bHLH protein family.</text>
</comment>
<protein>
    <recommendedName>
        <fullName evidence="6">BHLH domain-containing protein</fullName>
    </recommendedName>
</protein>
<dbReference type="PANTHER" id="PTHR46834:SF1">
    <property type="entry name" value="TRANSCRIPTION FACTOR BHLH10"/>
    <property type="match status" value="1"/>
</dbReference>
<evidence type="ECO:0000256" key="5">
    <source>
        <dbReference type="SAM" id="MobiDB-lite"/>
    </source>
</evidence>
<organism evidence="7">
    <name type="scientific">Ensete ventricosum</name>
    <name type="common">Abyssinian banana</name>
    <name type="synonym">Musa ensete</name>
    <dbReference type="NCBI Taxonomy" id="4639"/>
    <lineage>
        <taxon>Eukaryota</taxon>
        <taxon>Viridiplantae</taxon>
        <taxon>Streptophyta</taxon>
        <taxon>Embryophyta</taxon>
        <taxon>Tracheophyta</taxon>
        <taxon>Spermatophyta</taxon>
        <taxon>Magnoliopsida</taxon>
        <taxon>Liliopsida</taxon>
        <taxon>Zingiberales</taxon>
        <taxon>Musaceae</taxon>
        <taxon>Ensete</taxon>
    </lineage>
</organism>
<dbReference type="GO" id="GO:0048658">
    <property type="term" value="P:anther wall tapetum development"/>
    <property type="evidence" value="ECO:0007669"/>
    <property type="project" value="InterPro"/>
</dbReference>
<name>A0A445MC80_ENSVE</name>
<dbReference type="InterPro" id="IPR036638">
    <property type="entry name" value="HLH_DNA-bd_sf"/>
</dbReference>
<dbReference type="PROSITE" id="PS50888">
    <property type="entry name" value="BHLH"/>
    <property type="match status" value="1"/>
</dbReference>
<keyword evidence="2" id="KW-0805">Transcription regulation</keyword>
<proteinExistence type="inferred from homology"/>
<dbReference type="SUPFAM" id="SSF47459">
    <property type="entry name" value="HLH, helix-loop-helix DNA-binding domain"/>
    <property type="match status" value="1"/>
</dbReference>
<keyword evidence="3" id="KW-0804">Transcription</keyword>